<dbReference type="PANTHER" id="PTHR16675">
    <property type="entry name" value="MHC CLASS I-RELATED"/>
    <property type="match status" value="1"/>
</dbReference>
<dbReference type="InterPro" id="IPR001039">
    <property type="entry name" value="MHC_I_a_a1/a2"/>
</dbReference>
<dbReference type="Pfam" id="PF00129">
    <property type="entry name" value="MHC_I"/>
    <property type="match status" value="1"/>
</dbReference>
<dbReference type="InterPro" id="IPR011162">
    <property type="entry name" value="MHC_I/II-like_Ag-recog"/>
</dbReference>
<dbReference type="Gene3D" id="3.30.500.10">
    <property type="entry name" value="MHC class I-like antigen recognition-like"/>
    <property type="match status" value="1"/>
</dbReference>
<dbReference type="InterPro" id="IPR036179">
    <property type="entry name" value="Ig-like_dom_sf"/>
</dbReference>
<dbReference type="SMART" id="SM00407">
    <property type="entry name" value="IGc1"/>
    <property type="match status" value="1"/>
</dbReference>
<dbReference type="Proteomes" id="UP000264840">
    <property type="component" value="Unplaced"/>
</dbReference>
<proteinExistence type="inferred from homology"/>
<dbReference type="PRINTS" id="PR01638">
    <property type="entry name" value="MHCCLASSI"/>
</dbReference>
<evidence type="ECO:0000259" key="5">
    <source>
        <dbReference type="PROSITE" id="PS50835"/>
    </source>
</evidence>
<dbReference type="InterPro" id="IPR003597">
    <property type="entry name" value="Ig_C1-set"/>
</dbReference>
<evidence type="ECO:0000313" key="6">
    <source>
        <dbReference type="Ensembl" id="ENSHBUP00000026744.1"/>
    </source>
</evidence>
<keyword evidence="1" id="KW-0325">Glycoprotein</keyword>
<feature type="domain" description="Ig-like" evidence="5">
    <location>
        <begin position="112"/>
        <end position="186"/>
    </location>
</feature>
<dbReference type="Ensembl" id="ENSHBUT00000002562.1">
    <property type="protein sequence ID" value="ENSHBUP00000026744.1"/>
    <property type="gene ID" value="ENSHBUG00000009583.1"/>
</dbReference>
<keyword evidence="4" id="KW-0732">Signal</keyword>
<evidence type="ECO:0000256" key="2">
    <source>
        <dbReference type="RuleBase" id="RU004439"/>
    </source>
</evidence>
<dbReference type="SUPFAM" id="SSF48726">
    <property type="entry name" value="Immunoglobulin"/>
    <property type="match status" value="1"/>
</dbReference>
<dbReference type="SUPFAM" id="SSF54452">
    <property type="entry name" value="MHC antigen-recognition domain"/>
    <property type="match status" value="1"/>
</dbReference>
<evidence type="ECO:0000313" key="7">
    <source>
        <dbReference type="Proteomes" id="UP000264840"/>
    </source>
</evidence>
<dbReference type="InterPro" id="IPR013783">
    <property type="entry name" value="Ig-like_fold"/>
</dbReference>
<evidence type="ECO:0000256" key="1">
    <source>
        <dbReference type="ARBA" id="ARBA00023180"/>
    </source>
</evidence>
<reference evidence="6" key="1">
    <citation type="submission" date="2025-08" db="UniProtKB">
        <authorList>
            <consortium name="Ensembl"/>
        </authorList>
    </citation>
    <scope>IDENTIFICATION</scope>
</reference>
<protein>
    <recommendedName>
        <fullName evidence="5">Ig-like domain-containing protein</fullName>
    </recommendedName>
</protein>
<feature type="transmembrane region" description="Helical" evidence="3">
    <location>
        <begin position="214"/>
        <end position="236"/>
    </location>
</feature>
<sequence length="245" mass="28222">CKILKIIFTFNLLKLKCVHILQRMNGCEWDDETEEINGFNQYGYDGEDFLSLDLQTLTWITPKPQAIITKLRWDAEKPRLNYNKNFYIHECPGLLKKYVHYRRNLLQTAVLPSVSLLQKSSSSPVSCHATGFYPDRAVMFWRKDGEELHEGVDLGEILSNNDGTFQTSVDLNVSSVTPEDWERYHCVFHEDIIIKLNKTIIKTNLVNNKTHIDLPIIIAAFVLVLIIIVAIGIVAYKKKKGKKLK</sequence>
<dbReference type="InterPro" id="IPR011161">
    <property type="entry name" value="MHC_I-like_Ag-recog"/>
</dbReference>
<dbReference type="GO" id="GO:0005615">
    <property type="term" value="C:extracellular space"/>
    <property type="evidence" value="ECO:0007669"/>
    <property type="project" value="TreeGrafter"/>
</dbReference>
<accession>A0A3Q2WWI3</accession>
<keyword evidence="3" id="KW-0812">Transmembrane</keyword>
<feature type="chain" id="PRO_5018707377" description="Ig-like domain-containing protein" evidence="4">
    <location>
        <begin position="21"/>
        <end position="245"/>
    </location>
</feature>
<dbReference type="GeneTree" id="ENSGT01120000271828"/>
<dbReference type="AlphaFoldDB" id="A0A3Q2WWI3"/>
<name>A0A3Q2WWI3_HAPBU</name>
<dbReference type="InterPro" id="IPR037055">
    <property type="entry name" value="MHC_I-like_Ag-recog_sf"/>
</dbReference>
<dbReference type="InterPro" id="IPR007110">
    <property type="entry name" value="Ig-like_dom"/>
</dbReference>
<feature type="signal peptide" evidence="4">
    <location>
        <begin position="1"/>
        <end position="20"/>
    </location>
</feature>
<dbReference type="PANTHER" id="PTHR16675:SF237">
    <property type="entry name" value="MHC CLASS I ANTIGEN TRANSCRIPT VARIANT 1-RELATED"/>
    <property type="match status" value="1"/>
</dbReference>
<keyword evidence="3" id="KW-0472">Membrane</keyword>
<dbReference type="PROSITE" id="PS50835">
    <property type="entry name" value="IG_LIKE"/>
    <property type="match status" value="1"/>
</dbReference>
<dbReference type="GO" id="GO:0009897">
    <property type="term" value="C:external side of plasma membrane"/>
    <property type="evidence" value="ECO:0007669"/>
    <property type="project" value="TreeGrafter"/>
</dbReference>
<keyword evidence="7" id="KW-1185">Reference proteome</keyword>
<dbReference type="GO" id="GO:0006955">
    <property type="term" value="P:immune response"/>
    <property type="evidence" value="ECO:0007669"/>
    <property type="project" value="TreeGrafter"/>
</dbReference>
<evidence type="ECO:0000256" key="4">
    <source>
        <dbReference type="SAM" id="SignalP"/>
    </source>
</evidence>
<keyword evidence="3" id="KW-1133">Transmembrane helix</keyword>
<dbReference type="Pfam" id="PF07654">
    <property type="entry name" value="C1-set"/>
    <property type="match status" value="1"/>
</dbReference>
<organism evidence="6 7">
    <name type="scientific">Haplochromis burtoni</name>
    <name type="common">Burton's mouthbrooder</name>
    <name type="synonym">Chromis burtoni</name>
    <dbReference type="NCBI Taxonomy" id="8153"/>
    <lineage>
        <taxon>Eukaryota</taxon>
        <taxon>Metazoa</taxon>
        <taxon>Chordata</taxon>
        <taxon>Craniata</taxon>
        <taxon>Vertebrata</taxon>
        <taxon>Euteleostomi</taxon>
        <taxon>Actinopterygii</taxon>
        <taxon>Neopterygii</taxon>
        <taxon>Teleostei</taxon>
        <taxon>Neoteleostei</taxon>
        <taxon>Acanthomorphata</taxon>
        <taxon>Ovalentaria</taxon>
        <taxon>Cichlomorphae</taxon>
        <taxon>Cichliformes</taxon>
        <taxon>Cichlidae</taxon>
        <taxon>African cichlids</taxon>
        <taxon>Pseudocrenilabrinae</taxon>
        <taxon>Haplochromini</taxon>
        <taxon>Haplochromis</taxon>
    </lineage>
</organism>
<reference evidence="6" key="2">
    <citation type="submission" date="2025-09" db="UniProtKB">
        <authorList>
            <consortium name="Ensembl"/>
        </authorList>
    </citation>
    <scope>IDENTIFICATION</scope>
</reference>
<comment type="similarity">
    <text evidence="2">Belongs to the MHC class I family.</text>
</comment>
<dbReference type="Gene3D" id="2.60.40.10">
    <property type="entry name" value="Immunoglobulins"/>
    <property type="match status" value="1"/>
</dbReference>
<evidence type="ECO:0000256" key="3">
    <source>
        <dbReference type="SAM" id="Phobius"/>
    </source>
</evidence>
<dbReference type="InterPro" id="IPR050208">
    <property type="entry name" value="MHC_class-I_related"/>
</dbReference>